<dbReference type="RefSeq" id="WP_143923358.1">
    <property type="nucleotide sequence ID" value="NZ_VLTK01000008.1"/>
</dbReference>
<keyword evidence="3" id="KW-1185">Reference proteome</keyword>
<evidence type="ECO:0000313" key="3">
    <source>
        <dbReference type="Proteomes" id="UP000316406"/>
    </source>
</evidence>
<dbReference type="AlphaFoldDB" id="A0A556CB27"/>
<protein>
    <submittedName>
        <fullName evidence="2">Uncharacterized protein</fullName>
    </submittedName>
</protein>
<dbReference type="Proteomes" id="UP000316406">
    <property type="component" value="Unassembled WGS sequence"/>
</dbReference>
<proteinExistence type="predicted"/>
<organism evidence="2 3">
    <name type="scientific">Brevibacterium aurantiacum</name>
    <dbReference type="NCBI Taxonomy" id="273384"/>
    <lineage>
        <taxon>Bacteria</taxon>
        <taxon>Bacillati</taxon>
        <taxon>Actinomycetota</taxon>
        <taxon>Actinomycetes</taxon>
        <taxon>Micrococcales</taxon>
        <taxon>Brevibacteriaceae</taxon>
        <taxon>Brevibacterium</taxon>
    </lineage>
</organism>
<accession>A0A556CB27</accession>
<reference evidence="2 3" key="1">
    <citation type="submission" date="2019-07" db="EMBL/GenBank/DDBJ databases">
        <title>Draft genome sequence of Brevibacterium aurantiacum XU54 isolated from Xinjiang China.</title>
        <authorList>
            <person name="Xu X."/>
        </authorList>
    </citation>
    <scope>NUCLEOTIDE SEQUENCE [LARGE SCALE GENOMIC DNA]</scope>
    <source>
        <strain evidence="2 3">XU54</strain>
    </source>
</reference>
<feature type="compositionally biased region" description="Low complexity" evidence="1">
    <location>
        <begin position="261"/>
        <end position="270"/>
    </location>
</feature>
<name>A0A556CB27_BREAU</name>
<evidence type="ECO:0000256" key="1">
    <source>
        <dbReference type="SAM" id="MobiDB-lite"/>
    </source>
</evidence>
<comment type="caution">
    <text evidence="2">The sequence shown here is derived from an EMBL/GenBank/DDBJ whole genome shotgun (WGS) entry which is preliminary data.</text>
</comment>
<evidence type="ECO:0000313" key="2">
    <source>
        <dbReference type="EMBL" id="TSI14652.1"/>
    </source>
</evidence>
<dbReference type="OrthoDB" id="4800055at2"/>
<feature type="compositionally biased region" description="Low complexity" evidence="1">
    <location>
        <begin position="279"/>
        <end position="288"/>
    </location>
</feature>
<dbReference type="EMBL" id="VLTK01000008">
    <property type="protein sequence ID" value="TSI14652.1"/>
    <property type="molecule type" value="Genomic_DNA"/>
</dbReference>
<feature type="region of interest" description="Disordered" evidence="1">
    <location>
        <begin position="261"/>
        <end position="288"/>
    </location>
</feature>
<sequence length="288" mass="31481">MQQASIEATVSCMPPAPKGWSAADGTGVKRLEAHDADVAAWMIADQPPVTERSTNEPSTGHLLRGAVGQRLKVSCQRTDTSWSTMDKAYSKAYEFDTPEVQKERERQGGDFWPLRNGSDWWALRNGIPVAIDSFPAPNESLQQYPDMRFKLPRPVWDSSRAYTGPAFERAVVEGENDVDVTVSAQQRVDLRERAEDVQFRSVYEAEERIEFIQSGDDYGRDGGEAAQEVAGLRDAAERVAYQCSVVVGALDSAKPVTMHNSAPAPSVAPHLVPPPTPAPAGASAQLNR</sequence>
<gene>
    <name evidence="2" type="ORF">FO013_14990</name>
</gene>